<protein>
    <recommendedName>
        <fullName evidence="4">DUF3899 domain-containing protein</fullName>
    </recommendedName>
</protein>
<keyword evidence="1" id="KW-0812">Transmembrane</keyword>
<keyword evidence="1" id="KW-0472">Membrane</keyword>
<keyword evidence="1" id="KW-1133">Transmembrane helix</keyword>
<dbReference type="EMBL" id="FODV01000001">
    <property type="protein sequence ID" value="SEO30092.1"/>
    <property type="molecule type" value="Genomic_DNA"/>
</dbReference>
<evidence type="ECO:0000256" key="1">
    <source>
        <dbReference type="SAM" id="Phobius"/>
    </source>
</evidence>
<evidence type="ECO:0000313" key="3">
    <source>
        <dbReference type="Proteomes" id="UP000199126"/>
    </source>
</evidence>
<reference evidence="3" key="1">
    <citation type="submission" date="2016-10" db="EMBL/GenBank/DDBJ databases">
        <authorList>
            <person name="Varghese N."/>
            <person name="Submissions S."/>
        </authorList>
    </citation>
    <scope>NUCLEOTIDE SEQUENCE [LARGE SCALE GENOMIC DNA]</scope>
    <source>
        <strain evidence="3">CGMCC 1.10121</strain>
    </source>
</reference>
<dbReference type="AlphaFoldDB" id="A0A1H8NKJ5"/>
<proteinExistence type="predicted"/>
<feature type="transmembrane region" description="Helical" evidence="1">
    <location>
        <begin position="70"/>
        <end position="89"/>
    </location>
</feature>
<sequence>MVSLDSIALSAFALILLGIGYVFAFRVETAIAFQLRYAEALSSIRPSENPEYYEETYEHRKGVFRVGGTVLLVVGAFLLAMVVYGTLFVESFP</sequence>
<organism evidence="2 3">
    <name type="scientific">Halogranum amylolyticum</name>
    <dbReference type="NCBI Taxonomy" id="660520"/>
    <lineage>
        <taxon>Archaea</taxon>
        <taxon>Methanobacteriati</taxon>
        <taxon>Methanobacteriota</taxon>
        <taxon>Stenosarchaea group</taxon>
        <taxon>Halobacteria</taxon>
        <taxon>Halobacteriales</taxon>
        <taxon>Haloferacaceae</taxon>
    </lineage>
</organism>
<dbReference type="Proteomes" id="UP000199126">
    <property type="component" value="Unassembled WGS sequence"/>
</dbReference>
<gene>
    <name evidence="2" type="ORF">SAMN04487948_101617</name>
</gene>
<accession>A0A1H8NKJ5</accession>
<evidence type="ECO:0008006" key="4">
    <source>
        <dbReference type="Google" id="ProtNLM"/>
    </source>
</evidence>
<feature type="transmembrane region" description="Helical" evidence="1">
    <location>
        <begin position="6"/>
        <end position="27"/>
    </location>
</feature>
<keyword evidence="3" id="KW-1185">Reference proteome</keyword>
<evidence type="ECO:0000313" key="2">
    <source>
        <dbReference type="EMBL" id="SEO30092.1"/>
    </source>
</evidence>
<name>A0A1H8NKJ5_9EURY</name>